<name>A0A502CYX4_9MICO</name>
<dbReference type="GO" id="GO:0005886">
    <property type="term" value="C:plasma membrane"/>
    <property type="evidence" value="ECO:0007669"/>
    <property type="project" value="UniProtKB-SubCell"/>
</dbReference>
<evidence type="ECO:0000256" key="3">
    <source>
        <dbReference type="ARBA" id="ARBA00022692"/>
    </source>
</evidence>
<evidence type="ECO:0000256" key="6">
    <source>
        <dbReference type="SAM" id="Phobius"/>
    </source>
</evidence>
<dbReference type="RefSeq" id="WP_140737605.1">
    <property type="nucleotide sequence ID" value="NZ_RCZM01000002.1"/>
</dbReference>
<dbReference type="PANTHER" id="PTHR30250">
    <property type="entry name" value="PST FAMILY PREDICTED COLANIC ACID TRANSPORTER"/>
    <property type="match status" value="1"/>
</dbReference>
<feature type="transmembrane region" description="Helical" evidence="6">
    <location>
        <begin position="126"/>
        <end position="147"/>
    </location>
</feature>
<dbReference type="PANTHER" id="PTHR30250:SF26">
    <property type="entry name" value="PSMA PROTEIN"/>
    <property type="match status" value="1"/>
</dbReference>
<evidence type="ECO:0000313" key="8">
    <source>
        <dbReference type="Proteomes" id="UP000317722"/>
    </source>
</evidence>
<feature type="transmembrane region" description="Helical" evidence="6">
    <location>
        <begin position="288"/>
        <end position="309"/>
    </location>
</feature>
<feature type="transmembrane region" description="Helical" evidence="6">
    <location>
        <begin position="20"/>
        <end position="42"/>
    </location>
</feature>
<gene>
    <name evidence="7" type="ORF">EAH86_05240</name>
</gene>
<feature type="transmembrane region" description="Helical" evidence="6">
    <location>
        <begin position="357"/>
        <end position="377"/>
    </location>
</feature>
<keyword evidence="2" id="KW-1003">Cell membrane</keyword>
<feature type="transmembrane region" description="Helical" evidence="6">
    <location>
        <begin position="329"/>
        <end position="350"/>
    </location>
</feature>
<dbReference type="Proteomes" id="UP000317722">
    <property type="component" value="Unassembled WGS sequence"/>
</dbReference>
<evidence type="ECO:0000256" key="5">
    <source>
        <dbReference type="ARBA" id="ARBA00023136"/>
    </source>
</evidence>
<proteinExistence type="predicted"/>
<organism evidence="7 8">
    <name type="scientific">Pedococcus bigeumensis</name>
    <dbReference type="NCBI Taxonomy" id="433644"/>
    <lineage>
        <taxon>Bacteria</taxon>
        <taxon>Bacillati</taxon>
        <taxon>Actinomycetota</taxon>
        <taxon>Actinomycetes</taxon>
        <taxon>Micrococcales</taxon>
        <taxon>Intrasporangiaceae</taxon>
        <taxon>Pedococcus</taxon>
    </lineage>
</organism>
<keyword evidence="4 6" id="KW-1133">Transmembrane helix</keyword>
<evidence type="ECO:0000256" key="2">
    <source>
        <dbReference type="ARBA" id="ARBA00022475"/>
    </source>
</evidence>
<evidence type="ECO:0008006" key="9">
    <source>
        <dbReference type="Google" id="ProtNLM"/>
    </source>
</evidence>
<feature type="transmembrane region" description="Helical" evidence="6">
    <location>
        <begin position="383"/>
        <end position="403"/>
    </location>
</feature>
<feature type="transmembrane region" description="Helical" evidence="6">
    <location>
        <begin position="254"/>
        <end position="276"/>
    </location>
</feature>
<accession>A0A502CYX4</accession>
<comment type="caution">
    <text evidence="7">The sequence shown here is derived from an EMBL/GenBank/DDBJ whole genome shotgun (WGS) entry which is preliminary data.</text>
</comment>
<comment type="subcellular location">
    <subcellularLocation>
        <location evidence="1">Cell membrane</location>
        <topology evidence="1">Multi-pass membrane protein</topology>
    </subcellularLocation>
</comment>
<feature type="transmembrane region" description="Helical" evidence="6">
    <location>
        <begin position="159"/>
        <end position="179"/>
    </location>
</feature>
<protein>
    <recommendedName>
        <fullName evidence="9">O-antigen/teichoic acid export membrane protein</fullName>
    </recommendedName>
</protein>
<dbReference type="OrthoDB" id="5140599at2"/>
<evidence type="ECO:0000313" key="7">
    <source>
        <dbReference type="EMBL" id="TPG17842.1"/>
    </source>
</evidence>
<dbReference type="EMBL" id="RCZM01000002">
    <property type="protein sequence ID" value="TPG17842.1"/>
    <property type="molecule type" value="Genomic_DNA"/>
</dbReference>
<reference evidence="7 8" key="1">
    <citation type="journal article" date="2019" name="Environ. Microbiol.">
        <title>Species interactions and distinct microbial communities in high Arctic permafrost affected cryosols are associated with the CH4 and CO2 gas fluxes.</title>
        <authorList>
            <person name="Altshuler I."/>
            <person name="Hamel J."/>
            <person name="Turney S."/>
            <person name="Magnuson E."/>
            <person name="Levesque R."/>
            <person name="Greer C."/>
            <person name="Whyte L.G."/>
        </authorList>
    </citation>
    <scope>NUCLEOTIDE SEQUENCE [LARGE SCALE GENOMIC DNA]</scope>
    <source>
        <strain evidence="7 8">S9.3A</strain>
    </source>
</reference>
<evidence type="ECO:0000256" key="4">
    <source>
        <dbReference type="ARBA" id="ARBA00022989"/>
    </source>
</evidence>
<dbReference type="InterPro" id="IPR050833">
    <property type="entry name" value="Poly_Biosynth_Transport"/>
</dbReference>
<evidence type="ECO:0000256" key="1">
    <source>
        <dbReference type="ARBA" id="ARBA00004651"/>
    </source>
</evidence>
<feature type="transmembrane region" description="Helical" evidence="6">
    <location>
        <begin position="217"/>
        <end position="234"/>
    </location>
</feature>
<keyword evidence="8" id="KW-1185">Reference proteome</keyword>
<keyword evidence="3 6" id="KW-0812">Transmembrane</keyword>
<keyword evidence="5 6" id="KW-0472">Membrane</keyword>
<feature type="transmembrane region" description="Helical" evidence="6">
    <location>
        <begin position="93"/>
        <end position="114"/>
    </location>
</feature>
<feature type="transmembrane region" description="Helical" evidence="6">
    <location>
        <begin position="48"/>
        <end position="72"/>
    </location>
</feature>
<feature type="transmembrane region" description="Helical" evidence="6">
    <location>
        <begin position="185"/>
        <end position="205"/>
    </location>
</feature>
<dbReference type="AlphaFoldDB" id="A0A502CYX4"/>
<sequence>MEARRLPLPRLVEKGGAAALVGAGTLMANVLGYAFFLVLSHALEPARFGAVAALLNLVVIAGVPALALQLVVARHVARATPTEDGPLELDTMALRTGLLIGAGSMALMGAASPLLADVLHLNSPWAVVWVGVTSLATCVTFAVQGCLQGHERFMSLAGIYVATGVARFASGAIAAWRGWDTSAVLAATAVAALITAGAAGALVVGAFPHLVRARTTWFKPTLVATATTSGLLVLSNVDTPLARHFLAAEAAGGYAVLSIFAKAAFWGPGFLATVAYPSMARHDRRQGLLWASGLTLAIGAVATCVAAAFGPSLILLVGGRTYTSLAPLVPVFVVAGSLLSLTQVLAYASVARDDRRLGYLIWLVTAGIVAAIVLVSHGSVRQIVLAVVAGGLVLVLTGAAIVLSKATGPVAAT</sequence>